<gene>
    <name evidence="2" type="ORF">GM658_08030</name>
</gene>
<dbReference type="EMBL" id="WNKX01000005">
    <property type="protein sequence ID" value="MTW10551.1"/>
    <property type="molecule type" value="Genomic_DNA"/>
</dbReference>
<dbReference type="OrthoDB" id="8560905at2"/>
<organism evidence="2 3">
    <name type="scientific">Massilia eburnea</name>
    <dbReference type="NCBI Taxonomy" id="1776165"/>
    <lineage>
        <taxon>Bacteria</taxon>
        <taxon>Pseudomonadati</taxon>
        <taxon>Pseudomonadota</taxon>
        <taxon>Betaproteobacteria</taxon>
        <taxon>Burkholderiales</taxon>
        <taxon>Oxalobacteraceae</taxon>
        <taxon>Telluria group</taxon>
        <taxon>Massilia</taxon>
    </lineage>
</organism>
<evidence type="ECO:0000256" key="1">
    <source>
        <dbReference type="SAM" id="SignalP"/>
    </source>
</evidence>
<accession>A0A6L6QEG8</accession>
<name>A0A6L6QEG8_9BURK</name>
<proteinExistence type="predicted"/>
<evidence type="ECO:0000313" key="3">
    <source>
        <dbReference type="Proteomes" id="UP000472320"/>
    </source>
</evidence>
<feature type="signal peptide" evidence="1">
    <location>
        <begin position="1"/>
        <end position="20"/>
    </location>
</feature>
<dbReference type="AlphaFoldDB" id="A0A6L6QEG8"/>
<keyword evidence="1" id="KW-0732">Signal</keyword>
<protein>
    <submittedName>
        <fullName evidence="2">Uncharacterized protein</fullName>
    </submittedName>
</protein>
<dbReference type="Proteomes" id="UP000472320">
    <property type="component" value="Unassembled WGS sequence"/>
</dbReference>
<keyword evidence="3" id="KW-1185">Reference proteome</keyword>
<sequence length="157" mass="17635">MPCLRILAAGLLAAGSLAQAAPPSHFGDVVGNGLLCRDQTSNRYYFDYLSQYFGRPYKREGGAYWFRTNDAILWGFPVLEVIISDESYPYSFVGAVTDTTPEELEKAILNQDGLAYAKIDTSRYPVRESKPGSRIVYFNTRSKIYCAKFKQLPPALR</sequence>
<evidence type="ECO:0000313" key="2">
    <source>
        <dbReference type="EMBL" id="MTW10551.1"/>
    </source>
</evidence>
<dbReference type="RefSeq" id="WP_155453498.1">
    <property type="nucleotide sequence ID" value="NZ_WNKX01000005.1"/>
</dbReference>
<comment type="caution">
    <text evidence="2">The sequence shown here is derived from an EMBL/GenBank/DDBJ whole genome shotgun (WGS) entry which is preliminary data.</text>
</comment>
<feature type="chain" id="PRO_5026782314" evidence="1">
    <location>
        <begin position="21"/>
        <end position="157"/>
    </location>
</feature>
<reference evidence="2 3" key="1">
    <citation type="submission" date="2019-11" db="EMBL/GenBank/DDBJ databases">
        <title>Type strains purchased from KCTC, JCM and DSMZ.</title>
        <authorList>
            <person name="Lu H."/>
        </authorList>
    </citation>
    <scope>NUCLEOTIDE SEQUENCE [LARGE SCALE GENOMIC DNA]</scope>
    <source>
        <strain evidence="2 3">JCM 31587</strain>
    </source>
</reference>